<keyword evidence="3" id="KW-1185">Reference proteome</keyword>
<name>A0A075UNA4_9PSEU</name>
<protein>
    <recommendedName>
        <fullName evidence="1">DUF5753 domain-containing protein</fullName>
    </recommendedName>
</protein>
<organism evidence="2 3">
    <name type="scientific">Amycolatopsis japonica</name>
    <dbReference type="NCBI Taxonomy" id="208439"/>
    <lineage>
        <taxon>Bacteria</taxon>
        <taxon>Bacillati</taxon>
        <taxon>Actinomycetota</taxon>
        <taxon>Actinomycetes</taxon>
        <taxon>Pseudonocardiales</taxon>
        <taxon>Pseudonocardiaceae</taxon>
        <taxon>Amycolatopsis</taxon>
        <taxon>Amycolatopsis japonica group</taxon>
    </lineage>
</organism>
<dbReference type="eggNOG" id="COG3620">
    <property type="taxonomic scope" value="Bacteria"/>
</dbReference>
<accession>A0A075UNA4</accession>
<dbReference type="SUPFAM" id="SSF47413">
    <property type="entry name" value="lambda repressor-like DNA-binding domains"/>
    <property type="match status" value="1"/>
</dbReference>
<gene>
    <name evidence="2" type="ORF">AJAP_07250</name>
</gene>
<reference evidence="2 3" key="1">
    <citation type="journal article" date="2014" name="J. Biotechnol.">
        <title>Complete genome sequence of the actinobacterium Amycolatopsis japonica MG417-CF17(T) (=DSM 44213T) producing (S,S)-N,N'-ethylenediaminedisuccinic acid.</title>
        <authorList>
            <person name="Stegmann E."/>
            <person name="Albersmeier A."/>
            <person name="Spohn M."/>
            <person name="Gert H."/>
            <person name="Weber T."/>
            <person name="Wohlleben W."/>
            <person name="Kalinowski J."/>
            <person name="Ruckert C."/>
        </authorList>
    </citation>
    <scope>NUCLEOTIDE SEQUENCE [LARGE SCALE GENOMIC DNA]</scope>
    <source>
        <strain evidence="3">MG417-CF17 (DSM 44213)</strain>
    </source>
</reference>
<dbReference type="HOGENOM" id="CLU_055817_1_0_11"/>
<dbReference type="RefSeq" id="WP_038509139.1">
    <property type="nucleotide sequence ID" value="NZ_CP008953.1"/>
</dbReference>
<dbReference type="Pfam" id="PF19054">
    <property type="entry name" value="DUF5753"/>
    <property type="match status" value="1"/>
</dbReference>
<sequence>MKPANSQYVSSAKRREIGAELQRIRTRAGYLVKDMSHMLDWPTSSVSRLEHGKWKAPDGKIALYLARARATTAEFDRLLTLDRAADDGYQARPHPREVPDGLILVSLLDAESMSCTTYDPRDIPRQIQTEAHIRLTLRRHGHQDGPEFEAGVQNRLRWQPHNSLQRGPFTFYIPEKVLLAHPGGLAVARDQLAHLAVLAAAPRCRIHLVPADAPVDDISIAFTVYQHDEHPPVLHLQHPTFSTFLEQPHDLAYYETQTARLAKLSLSHWETTEWLIRTVADIEHRLEPDQARIPDHRDSAARFGA</sequence>
<proteinExistence type="predicted"/>
<dbReference type="EMBL" id="CP008953">
    <property type="protein sequence ID" value="AIG74363.1"/>
    <property type="molecule type" value="Genomic_DNA"/>
</dbReference>
<dbReference type="InterPro" id="IPR010982">
    <property type="entry name" value="Lambda_DNA-bd_dom_sf"/>
</dbReference>
<evidence type="ECO:0000313" key="3">
    <source>
        <dbReference type="Proteomes" id="UP000028492"/>
    </source>
</evidence>
<dbReference type="GO" id="GO:0003677">
    <property type="term" value="F:DNA binding"/>
    <property type="evidence" value="ECO:0007669"/>
    <property type="project" value="InterPro"/>
</dbReference>
<dbReference type="Proteomes" id="UP000028492">
    <property type="component" value="Chromosome"/>
</dbReference>
<dbReference type="AlphaFoldDB" id="A0A075UNA4"/>
<dbReference type="STRING" id="208439.AJAP_07250"/>
<dbReference type="CDD" id="cd00093">
    <property type="entry name" value="HTH_XRE"/>
    <property type="match status" value="1"/>
</dbReference>
<evidence type="ECO:0000313" key="2">
    <source>
        <dbReference type="EMBL" id="AIG74363.1"/>
    </source>
</evidence>
<feature type="domain" description="DUF5753" evidence="1">
    <location>
        <begin position="108"/>
        <end position="276"/>
    </location>
</feature>
<dbReference type="InterPro" id="IPR043917">
    <property type="entry name" value="DUF5753"/>
</dbReference>
<dbReference type="Gene3D" id="1.10.260.40">
    <property type="entry name" value="lambda repressor-like DNA-binding domains"/>
    <property type="match status" value="1"/>
</dbReference>
<evidence type="ECO:0000259" key="1">
    <source>
        <dbReference type="Pfam" id="PF19054"/>
    </source>
</evidence>
<dbReference type="InterPro" id="IPR001387">
    <property type="entry name" value="Cro/C1-type_HTH"/>
</dbReference>
<dbReference type="KEGG" id="aja:AJAP_07250"/>